<keyword evidence="2" id="KW-1185">Reference proteome</keyword>
<dbReference type="RefSeq" id="WP_278100741.1">
    <property type="nucleotide sequence ID" value="NZ_CP091092.1"/>
</dbReference>
<dbReference type="GeneID" id="79949899"/>
<dbReference type="KEGG" id="manq:L1994_05835"/>
<evidence type="ECO:0000313" key="2">
    <source>
        <dbReference type="Proteomes" id="UP001218895"/>
    </source>
</evidence>
<accession>A0AAF0JN86</accession>
<dbReference type="Proteomes" id="UP001218895">
    <property type="component" value="Chromosome"/>
</dbReference>
<organism evidence="1 2">
    <name type="scientific">Methanomicrobium antiquum</name>
    <dbReference type="NCBI Taxonomy" id="487686"/>
    <lineage>
        <taxon>Archaea</taxon>
        <taxon>Methanobacteriati</taxon>
        <taxon>Methanobacteriota</taxon>
        <taxon>Stenosarchaea group</taxon>
        <taxon>Methanomicrobia</taxon>
        <taxon>Methanomicrobiales</taxon>
        <taxon>Methanomicrobiaceae</taxon>
        <taxon>Methanomicrobium</taxon>
    </lineage>
</organism>
<dbReference type="EMBL" id="CP091092">
    <property type="protein sequence ID" value="WFN37902.1"/>
    <property type="molecule type" value="Genomic_DNA"/>
</dbReference>
<name>A0AAF0JN86_9EURY</name>
<sequence length="63" mass="7507">MQKKISDIQAYDGRLENMTMWSCSRRLTRRPPMNMVLKRADRMDIETLLPSLQTPQIRSGYYN</sequence>
<reference evidence="1" key="1">
    <citation type="submission" date="2022-01" db="EMBL/GenBank/DDBJ databases">
        <title>Complete genome of Methanomicrobium antiquum DSM 21220.</title>
        <authorList>
            <person name="Chen S.-C."/>
            <person name="You Y.-T."/>
            <person name="Zhou Y.-Z."/>
            <person name="Lai M.-C."/>
        </authorList>
    </citation>
    <scope>NUCLEOTIDE SEQUENCE</scope>
    <source>
        <strain evidence="1">DSM 21220</strain>
    </source>
</reference>
<evidence type="ECO:0000313" key="1">
    <source>
        <dbReference type="EMBL" id="WFN37902.1"/>
    </source>
</evidence>
<dbReference type="AlphaFoldDB" id="A0AAF0JN86"/>
<gene>
    <name evidence="1" type="ORF">L1994_05835</name>
</gene>
<protein>
    <submittedName>
        <fullName evidence="1">Uncharacterized protein</fullName>
    </submittedName>
</protein>
<proteinExistence type="predicted"/>